<dbReference type="Pfam" id="PF15868">
    <property type="entry name" value="MBF2"/>
    <property type="match status" value="1"/>
</dbReference>
<comment type="caution">
    <text evidence="1">The sequence shown here is derived from an EMBL/GenBank/DDBJ whole genome shotgun (WGS) entry which is preliminary data.</text>
</comment>
<protein>
    <submittedName>
        <fullName evidence="1">Uncharacterized protein</fullName>
    </submittedName>
</protein>
<evidence type="ECO:0000313" key="2">
    <source>
        <dbReference type="Proteomes" id="UP000502823"/>
    </source>
</evidence>
<dbReference type="InParanoid" id="A0A6L2PK27"/>
<name>A0A6L2PK27_COPFO</name>
<evidence type="ECO:0000313" key="1">
    <source>
        <dbReference type="EMBL" id="GFG30915.1"/>
    </source>
</evidence>
<dbReference type="OrthoDB" id="6818903at2759"/>
<dbReference type="InterPro" id="IPR031734">
    <property type="entry name" value="MBF2"/>
</dbReference>
<dbReference type="EMBL" id="BLKM01007528">
    <property type="protein sequence ID" value="GFG30915.1"/>
    <property type="molecule type" value="Genomic_DNA"/>
</dbReference>
<gene>
    <name evidence="1" type="ORF">Cfor_03231</name>
</gene>
<reference evidence="2" key="1">
    <citation type="submission" date="2020-01" db="EMBL/GenBank/DDBJ databases">
        <title>Draft genome sequence of the Termite Coptotermes fromosanus.</title>
        <authorList>
            <person name="Itakura S."/>
            <person name="Yosikawa Y."/>
            <person name="Umezawa K."/>
        </authorList>
    </citation>
    <scope>NUCLEOTIDE SEQUENCE [LARGE SCALE GENOMIC DNA]</scope>
</reference>
<dbReference type="PANTHER" id="PTHR37685:SF1">
    <property type="entry name" value="GEO11136P1-RELATED"/>
    <property type="match status" value="1"/>
</dbReference>
<keyword evidence="2" id="KW-1185">Reference proteome</keyword>
<dbReference type="AlphaFoldDB" id="A0A6L2PK27"/>
<proteinExistence type="predicted"/>
<organism evidence="1 2">
    <name type="scientific">Coptotermes formosanus</name>
    <name type="common">Formosan subterranean termite</name>
    <dbReference type="NCBI Taxonomy" id="36987"/>
    <lineage>
        <taxon>Eukaryota</taxon>
        <taxon>Metazoa</taxon>
        <taxon>Ecdysozoa</taxon>
        <taxon>Arthropoda</taxon>
        <taxon>Hexapoda</taxon>
        <taxon>Insecta</taxon>
        <taxon>Pterygota</taxon>
        <taxon>Neoptera</taxon>
        <taxon>Polyneoptera</taxon>
        <taxon>Dictyoptera</taxon>
        <taxon>Blattodea</taxon>
        <taxon>Blattoidea</taxon>
        <taxon>Termitoidae</taxon>
        <taxon>Rhinotermitidae</taxon>
        <taxon>Coptotermes</taxon>
    </lineage>
</organism>
<accession>A0A6L2PK27</accession>
<sequence>MAIMQKTQAAVHQHQICSLMVSKTQELLKRLELAFNPSHSSVSDIPHKRLNCRKILRQMDDDKMSDILTLHQCSLGQSRDLIPCKPRPGDTLLQTKCSARPFKLFQHVSAEVSINVGDKIINCVKAIDKSKGSYGGSAKITNGGIGYNHVKVKITSEFSRGFTFAIEVYGQ</sequence>
<dbReference type="PANTHER" id="PTHR37685">
    <property type="entry name" value="GEO11136P1-RELATED"/>
    <property type="match status" value="1"/>
</dbReference>
<dbReference type="Proteomes" id="UP000502823">
    <property type="component" value="Unassembled WGS sequence"/>
</dbReference>